<protein>
    <submittedName>
        <fullName evidence="4">Capsid protein</fullName>
    </submittedName>
</protein>
<reference evidence="4" key="1">
    <citation type="submission" date="2016-06" db="UniProtKB">
        <authorList>
            <consortium name="WormBaseParasite"/>
        </authorList>
    </citation>
    <scope>IDENTIFICATION</scope>
</reference>
<feature type="region of interest" description="Disordered" evidence="1">
    <location>
        <begin position="168"/>
        <end position="206"/>
    </location>
</feature>
<gene>
    <name evidence="2" type="ORF">GPUH_LOCUS12657</name>
</gene>
<sequence length="256" mass="28327">MFCYNKRSYKGTSCAFSPAGAVPVKWCPSKMLGLGDCHIVGSDCCSYTAIRNNQFTDSGVKTLFVLHSYWGTLPSITGLIDSTLPLAAVGCKGSPVQSEPSLATSKWTRQKFIYKIDGCLAPCSAGMYKVGSSSALPRPTTFVYNGRRNVSARKDICDKPFSHYFNGDPTKNKMNIQMPTFTKRRRRRPPPKGQQKKRTPPPPPEMVNTAALAALMKANDAFFKTPDGRPDKTIQHFRAKKPLPKGWFGKNFAVIF</sequence>
<evidence type="ECO:0000313" key="3">
    <source>
        <dbReference type="Proteomes" id="UP000271098"/>
    </source>
</evidence>
<dbReference type="AlphaFoldDB" id="A0A183DVB6"/>
<evidence type="ECO:0000313" key="4">
    <source>
        <dbReference type="WBParaSite" id="GPUH_0001267101-mRNA-1"/>
    </source>
</evidence>
<dbReference type="Proteomes" id="UP000271098">
    <property type="component" value="Unassembled WGS sequence"/>
</dbReference>
<evidence type="ECO:0000313" key="2">
    <source>
        <dbReference type="EMBL" id="VDN20834.1"/>
    </source>
</evidence>
<proteinExistence type="predicted"/>
<name>A0A183DVB6_9BILA</name>
<dbReference type="EMBL" id="UYRT01079495">
    <property type="protein sequence ID" value="VDN20834.1"/>
    <property type="molecule type" value="Genomic_DNA"/>
</dbReference>
<feature type="compositionally biased region" description="Basic residues" evidence="1">
    <location>
        <begin position="182"/>
        <end position="199"/>
    </location>
</feature>
<reference evidence="2 3" key="2">
    <citation type="submission" date="2018-11" db="EMBL/GenBank/DDBJ databases">
        <authorList>
            <consortium name="Pathogen Informatics"/>
        </authorList>
    </citation>
    <scope>NUCLEOTIDE SEQUENCE [LARGE SCALE GENOMIC DNA]</scope>
</reference>
<dbReference type="OrthoDB" id="5857654at2759"/>
<keyword evidence="3" id="KW-1185">Reference proteome</keyword>
<accession>A0A183DVB6</accession>
<evidence type="ECO:0000256" key="1">
    <source>
        <dbReference type="SAM" id="MobiDB-lite"/>
    </source>
</evidence>
<organism evidence="4">
    <name type="scientific">Gongylonema pulchrum</name>
    <dbReference type="NCBI Taxonomy" id="637853"/>
    <lineage>
        <taxon>Eukaryota</taxon>
        <taxon>Metazoa</taxon>
        <taxon>Ecdysozoa</taxon>
        <taxon>Nematoda</taxon>
        <taxon>Chromadorea</taxon>
        <taxon>Rhabditida</taxon>
        <taxon>Spirurina</taxon>
        <taxon>Spiruromorpha</taxon>
        <taxon>Spiruroidea</taxon>
        <taxon>Gongylonematidae</taxon>
        <taxon>Gongylonema</taxon>
    </lineage>
</organism>
<dbReference type="WBParaSite" id="GPUH_0001267101-mRNA-1">
    <property type="protein sequence ID" value="GPUH_0001267101-mRNA-1"/>
    <property type="gene ID" value="GPUH_0001267101"/>
</dbReference>